<dbReference type="Proteomes" id="UP000051295">
    <property type="component" value="Unassembled WGS sequence"/>
</dbReference>
<protein>
    <submittedName>
        <fullName evidence="1">Uncharacterized protein</fullName>
    </submittedName>
</protein>
<dbReference type="AlphaFoldDB" id="A0A0T5NQL9"/>
<organism evidence="1 2">
    <name type="scientific">Roseovarius atlanticus</name>
    <dbReference type="NCBI Taxonomy" id="1641875"/>
    <lineage>
        <taxon>Bacteria</taxon>
        <taxon>Pseudomonadati</taxon>
        <taxon>Pseudomonadota</taxon>
        <taxon>Alphaproteobacteria</taxon>
        <taxon>Rhodobacterales</taxon>
        <taxon>Roseobacteraceae</taxon>
        <taxon>Roseovarius</taxon>
    </lineage>
</organism>
<evidence type="ECO:0000313" key="1">
    <source>
        <dbReference type="EMBL" id="KRS11072.1"/>
    </source>
</evidence>
<sequence>MLFALEEEEWAQEAGWDIAFRTSVADADAAWKLVALQADELIRVSPLSSSDLLLRRMAGLMKRAISATTVGAICDIHAKAMKCRLQASKALPTAVYDLAFEAEACLEQMFEHAHACEAHWVDGSILPLAA</sequence>
<gene>
    <name evidence="1" type="ORF">XM53_17525</name>
</gene>
<name>A0A0T5NQL9_9RHOB</name>
<dbReference type="STRING" id="1641875.XM53_17525"/>
<comment type="caution">
    <text evidence="1">The sequence shown here is derived from an EMBL/GenBank/DDBJ whole genome shotgun (WGS) entry which is preliminary data.</text>
</comment>
<evidence type="ECO:0000313" key="2">
    <source>
        <dbReference type="Proteomes" id="UP000051295"/>
    </source>
</evidence>
<keyword evidence="2" id="KW-1185">Reference proteome</keyword>
<reference evidence="1 2" key="1">
    <citation type="submission" date="2015-04" db="EMBL/GenBank/DDBJ databases">
        <title>The draft genome sequence of Roseovarius sp.R12b.</title>
        <authorList>
            <person name="Li G."/>
            <person name="Lai Q."/>
            <person name="Shao Z."/>
            <person name="Yan P."/>
        </authorList>
    </citation>
    <scope>NUCLEOTIDE SEQUENCE [LARGE SCALE GENOMIC DNA]</scope>
    <source>
        <strain evidence="1 2">R12B</strain>
    </source>
</reference>
<proteinExistence type="predicted"/>
<dbReference type="EMBL" id="LAXJ01000023">
    <property type="protein sequence ID" value="KRS11072.1"/>
    <property type="molecule type" value="Genomic_DNA"/>
</dbReference>
<accession>A0A0T5NQL9</accession>
<dbReference type="PATRIC" id="fig|1641875.4.peg.2006"/>